<dbReference type="eggNOG" id="COG3279">
    <property type="taxonomic scope" value="Bacteria"/>
</dbReference>
<keyword evidence="2" id="KW-0805">Transcription regulation</keyword>
<reference evidence="6 7" key="1">
    <citation type="submission" date="2011-02" db="EMBL/GenBank/DDBJ databases">
        <authorList>
            <person name="Muzny D."/>
            <person name="Qin X."/>
            <person name="Buhay C."/>
            <person name="Dugan-Rocha S."/>
            <person name="Ding Y."/>
            <person name="Chen G."/>
            <person name="Hawes A."/>
            <person name="Holder M."/>
            <person name="Jhangiani S."/>
            <person name="Johnson A."/>
            <person name="Khan Z."/>
            <person name="Li Z."/>
            <person name="Liu W."/>
            <person name="Liu X."/>
            <person name="Perez L."/>
            <person name="Shen H."/>
            <person name="Wang Q."/>
            <person name="Watt J."/>
            <person name="Xi L."/>
            <person name="Xin Y."/>
            <person name="Zhou J."/>
            <person name="Deng J."/>
            <person name="Jiang H."/>
            <person name="Liu Y."/>
            <person name="Qu J."/>
            <person name="Song X.-Z."/>
            <person name="Zhang L."/>
            <person name="Villasana D."/>
            <person name="Johnson A."/>
            <person name="Liu J."/>
            <person name="Liyanage D."/>
            <person name="Lorensuhewa L."/>
            <person name="Robinson T."/>
            <person name="Song A."/>
            <person name="Song B.-B."/>
            <person name="Dinh H."/>
            <person name="Thornton R."/>
            <person name="Coyle M."/>
            <person name="Francisco L."/>
            <person name="Jackson L."/>
            <person name="Javaid M."/>
            <person name="Korchina V."/>
            <person name="Kovar C."/>
            <person name="Mata R."/>
            <person name="Mathew T."/>
            <person name="Ngo R."/>
            <person name="Nguyen L."/>
            <person name="Nguyen N."/>
            <person name="Okwuonu G."/>
            <person name="Ongeri F."/>
            <person name="Pham C."/>
            <person name="Simmons D."/>
            <person name="Wilczek-Boney K."/>
            <person name="Hale W."/>
            <person name="Jakkamsetti A."/>
            <person name="Pham P."/>
            <person name="Ruth R."/>
            <person name="San Lucas F."/>
            <person name="Warren J."/>
            <person name="Zhang J."/>
            <person name="Zhao Z."/>
            <person name="Zhou C."/>
            <person name="Zhu D."/>
            <person name="Lee S."/>
            <person name="Bess C."/>
            <person name="Blankenburg K."/>
            <person name="Forbes L."/>
            <person name="Fu Q."/>
            <person name="Gubbala S."/>
            <person name="Hirani K."/>
            <person name="Jayaseelan J.C."/>
            <person name="Lara F."/>
            <person name="Munidasa M."/>
            <person name="Palculict T."/>
            <person name="Patil S."/>
            <person name="Pu L.-L."/>
            <person name="Saada N."/>
            <person name="Tang L."/>
            <person name="Weissenberger G."/>
            <person name="Zhu Y."/>
            <person name="Hemphill L."/>
            <person name="Shang Y."/>
            <person name="Youmans B."/>
            <person name="Ayvaz T."/>
            <person name="Ross M."/>
            <person name="Santibanez J."/>
            <person name="Aqrawi P."/>
            <person name="Gross S."/>
            <person name="Joshi V."/>
            <person name="Fowler G."/>
            <person name="Nazareth L."/>
            <person name="Reid J."/>
            <person name="Worley K."/>
            <person name="Petrosino J."/>
            <person name="Highlander S."/>
            <person name="Gibbs R."/>
        </authorList>
    </citation>
    <scope>NUCLEOTIDE SEQUENCE [LARGE SCALE GENOMIC DNA]</scope>
    <source>
        <strain evidence="6 7">DSM 15829</strain>
    </source>
</reference>
<accession>F1T3V9</accession>
<dbReference type="PANTHER" id="PTHR37299">
    <property type="entry name" value="TRANSCRIPTIONAL REGULATOR-RELATED"/>
    <property type="match status" value="1"/>
</dbReference>
<evidence type="ECO:0000313" key="6">
    <source>
        <dbReference type="EMBL" id="EGF23403.1"/>
    </source>
</evidence>
<dbReference type="EMBL" id="ACGK02000001">
    <property type="protein sequence ID" value="EGF23403.1"/>
    <property type="molecule type" value="Genomic_DNA"/>
</dbReference>
<evidence type="ECO:0000256" key="1">
    <source>
        <dbReference type="ARBA" id="ARBA00022490"/>
    </source>
</evidence>
<dbReference type="PANTHER" id="PTHR37299:SF2">
    <property type="entry name" value="HTH LYTTR-TYPE DOMAIN-CONTAINING PROTEIN"/>
    <property type="match status" value="1"/>
</dbReference>
<evidence type="ECO:0000256" key="4">
    <source>
        <dbReference type="ARBA" id="ARBA00023163"/>
    </source>
</evidence>
<dbReference type="Gene3D" id="2.40.50.1020">
    <property type="entry name" value="LytTr DNA-binding domain"/>
    <property type="match status" value="1"/>
</dbReference>
<dbReference type="AlphaFoldDB" id="F1T3V9"/>
<feature type="domain" description="HTH LytTR-type" evidence="5">
    <location>
        <begin position="42"/>
        <end position="146"/>
    </location>
</feature>
<protein>
    <submittedName>
        <fullName evidence="6">LytTr DNA-binding domain protein</fullName>
    </submittedName>
</protein>
<evidence type="ECO:0000256" key="2">
    <source>
        <dbReference type="ARBA" id="ARBA00023015"/>
    </source>
</evidence>
<gene>
    <name evidence="6" type="ORF">HMPREF0091_10350</name>
</gene>
<evidence type="ECO:0000256" key="3">
    <source>
        <dbReference type="ARBA" id="ARBA00023125"/>
    </source>
</evidence>
<dbReference type="InterPro" id="IPR046947">
    <property type="entry name" value="LytR-like"/>
</dbReference>
<sequence length="150" mass="17200">MKIELKLDKTYEEPKIIITANQVTDEIKLIMDMFSDERAHLIAGFKDGDVVVLDPSDIYRIFARSGKVFAQTSQGDYTLRLRLYEIEQWLINKDFVRISNSEIINLSKVKSFDLSFTGTIYVKLSNGTGTYVSRRYVAKIKQFLGMKGGK</sequence>
<dbReference type="SMART" id="SM00850">
    <property type="entry name" value="LytTR"/>
    <property type="match status" value="1"/>
</dbReference>
<keyword evidence="4" id="KW-0804">Transcription</keyword>
<dbReference type="GO" id="GO:0003677">
    <property type="term" value="F:DNA binding"/>
    <property type="evidence" value="ECO:0007669"/>
    <property type="project" value="UniProtKB-KW"/>
</dbReference>
<dbReference type="Proteomes" id="UP000005947">
    <property type="component" value="Unassembled WGS sequence"/>
</dbReference>
<name>F1T3V9_9ACTN</name>
<evidence type="ECO:0000313" key="7">
    <source>
        <dbReference type="Proteomes" id="UP000005947"/>
    </source>
</evidence>
<dbReference type="RefSeq" id="WP_006302477.1">
    <property type="nucleotide sequence ID" value="NZ_ACGK02000001.1"/>
</dbReference>
<dbReference type="Pfam" id="PF04397">
    <property type="entry name" value="LytTR"/>
    <property type="match status" value="1"/>
</dbReference>
<dbReference type="OrthoDB" id="9808614at2"/>
<dbReference type="InterPro" id="IPR007492">
    <property type="entry name" value="LytTR_DNA-bd_dom"/>
</dbReference>
<keyword evidence="7" id="KW-1185">Reference proteome</keyword>
<keyword evidence="3 6" id="KW-0238">DNA-binding</keyword>
<dbReference type="PROSITE" id="PS50930">
    <property type="entry name" value="HTH_LYTTR"/>
    <property type="match status" value="1"/>
</dbReference>
<keyword evidence="1" id="KW-0963">Cytoplasm</keyword>
<dbReference type="GO" id="GO:0000156">
    <property type="term" value="F:phosphorelay response regulator activity"/>
    <property type="evidence" value="ECO:0007669"/>
    <property type="project" value="InterPro"/>
</dbReference>
<evidence type="ECO:0000259" key="5">
    <source>
        <dbReference type="PROSITE" id="PS50930"/>
    </source>
</evidence>
<comment type="caution">
    <text evidence="6">The sequence shown here is derived from an EMBL/GenBank/DDBJ whole genome shotgun (WGS) entry which is preliminary data.</text>
</comment>
<organism evidence="6 7">
    <name type="scientific">Fannyhessea vaginae DSM 15829</name>
    <dbReference type="NCBI Taxonomy" id="525256"/>
    <lineage>
        <taxon>Bacteria</taxon>
        <taxon>Bacillati</taxon>
        <taxon>Actinomycetota</taxon>
        <taxon>Coriobacteriia</taxon>
        <taxon>Coriobacteriales</taxon>
        <taxon>Atopobiaceae</taxon>
        <taxon>Fannyhessea</taxon>
    </lineage>
</organism>
<dbReference type="GeneID" id="93211106"/>
<proteinExistence type="predicted"/>